<evidence type="ECO:0000256" key="1">
    <source>
        <dbReference type="SAM" id="MobiDB-lite"/>
    </source>
</evidence>
<proteinExistence type="predicted"/>
<accession>A0A251XHG6</accession>
<evidence type="ECO:0000313" key="3">
    <source>
        <dbReference type="Proteomes" id="UP000195062"/>
    </source>
</evidence>
<dbReference type="AlphaFoldDB" id="A0A251XHG6"/>
<comment type="caution">
    <text evidence="2">The sequence shown here is derived from an EMBL/GenBank/DDBJ whole genome shotgun (WGS) entry which is preliminary data.</text>
</comment>
<protein>
    <submittedName>
        <fullName evidence="2">Uncharacterized protein</fullName>
    </submittedName>
</protein>
<feature type="compositionally biased region" description="Basic residues" evidence="1">
    <location>
        <begin position="19"/>
        <end position="29"/>
    </location>
</feature>
<reference evidence="2 3" key="1">
    <citation type="submission" date="2016-08" db="EMBL/GenBank/DDBJ databases">
        <title>Genome sequence of Clavibacter michiganensis subsp. michiganensis strain CASJ007.</title>
        <authorList>
            <person name="Thapa S.P."/>
            <person name="Coaker G."/>
        </authorList>
    </citation>
    <scope>NUCLEOTIDE SEQUENCE [LARGE SCALE GENOMIC DNA]</scope>
    <source>
        <strain evidence="2">CASJ007</strain>
    </source>
</reference>
<keyword evidence="3" id="KW-1185">Reference proteome</keyword>
<name>A0A251XHG6_CLAMM</name>
<dbReference type="EMBL" id="MDHH01000002">
    <property type="protein sequence ID" value="OUE02323.1"/>
    <property type="molecule type" value="Genomic_DNA"/>
</dbReference>
<sequence length="84" mass="8815">MRCTGAAFRARATSFSPVRPRRVCRRPKSGRPPDPSTTISPSSTAASTSRESARSASSGKAGVRSTPLRLVMVARPSATTAIAR</sequence>
<dbReference type="Proteomes" id="UP000195062">
    <property type="component" value="Unassembled WGS sequence"/>
</dbReference>
<feature type="region of interest" description="Disordered" evidence="1">
    <location>
        <begin position="1"/>
        <end position="68"/>
    </location>
</feature>
<organism evidence="2 3">
    <name type="scientific">Clavibacter michiganensis subsp. michiganensis</name>
    <dbReference type="NCBI Taxonomy" id="33013"/>
    <lineage>
        <taxon>Bacteria</taxon>
        <taxon>Bacillati</taxon>
        <taxon>Actinomycetota</taxon>
        <taxon>Actinomycetes</taxon>
        <taxon>Micrococcales</taxon>
        <taxon>Microbacteriaceae</taxon>
        <taxon>Clavibacter</taxon>
    </lineage>
</organism>
<feature type="compositionally biased region" description="Low complexity" evidence="1">
    <location>
        <begin position="36"/>
        <end position="58"/>
    </location>
</feature>
<gene>
    <name evidence="2" type="ORF">CMMCAS07_09925</name>
</gene>
<evidence type="ECO:0000313" key="2">
    <source>
        <dbReference type="EMBL" id="OUE02323.1"/>
    </source>
</evidence>